<evidence type="ECO:0000256" key="5">
    <source>
        <dbReference type="NCBIfam" id="TIGR02228"/>
    </source>
</evidence>
<dbReference type="Gene3D" id="2.10.109.10">
    <property type="entry name" value="Umud Fragment, subunit A"/>
    <property type="match status" value="1"/>
</dbReference>
<dbReference type="GO" id="GO:0004252">
    <property type="term" value="F:serine-type endopeptidase activity"/>
    <property type="evidence" value="ECO:0007669"/>
    <property type="project" value="UniProtKB-UniRule"/>
</dbReference>
<dbReference type="GO" id="GO:0006465">
    <property type="term" value="P:signal peptide processing"/>
    <property type="evidence" value="ECO:0007669"/>
    <property type="project" value="UniProtKB-UniRule"/>
</dbReference>
<name>A0A3S8Z8B8_9ACTO</name>
<evidence type="ECO:0000256" key="6">
    <source>
        <dbReference type="SAM" id="Phobius"/>
    </source>
</evidence>
<evidence type="ECO:0000256" key="3">
    <source>
        <dbReference type="ARBA" id="ARBA00022989"/>
    </source>
</evidence>
<evidence type="ECO:0000313" key="8">
    <source>
        <dbReference type="EMBL" id="AZN29694.1"/>
    </source>
</evidence>
<keyword evidence="2 6" id="KW-0812">Transmembrane</keyword>
<feature type="transmembrane region" description="Helical" evidence="6">
    <location>
        <begin position="15"/>
        <end position="38"/>
    </location>
</feature>
<protein>
    <recommendedName>
        <fullName evidence="5">Signal peptidase I</fullName>
        <ecNumber evidence="5">3.4.21.89</ecNumber>
    </recommendedName>
</protein>
<keyword evidence="3 6" id="KW-1133">Transmembrane helix</keyword>
<gene>
    <name evidence="8" type="ORF">EJO69_04760</name>
</gene>
<dbReference type="KEGG" id="fsl:EJO69_04760"/>
<keyword evidence="9" id="KW-1185">Reference proteome</keyword>
<dbReference type="NCBIfam" id="TIGR02228">
    <property type="entry name" value="sigpep_I_arch"/>
    <property type="match status" value="1"/>
</dbReference>
<feature type="transmembrane region" description="Helical" evidence="6">
    <location>
        <begin position="157"/>
        <end position="178"/>
    </location>
</feature>
<proteinExistence type="predicted"/>
<dbReference type="Pfam" id="PF10502">
    <property type="entry name" value="Peptidase_S26"/>
    <property type="match status" value="1"/>
</dbReference>
<keyword evidence="8" id="KW-0378">Hydrolase</keyword>
<dbReference type="EC" id="3.4.21.89" evidence="5"/>
<evidence type="ECO:0000256" key="4">
    <source>
        <dbReference type="ARBA" id="ARBA00023136"/>
    </source>
</evidence>
<accession>A0A3S8Z8B8</accession>
<keyword evidence="4 6" id="KW-0472">Membrane</keyword>
<reference evidence="8 9" key="1">
    <citation type="submission" date="2018-12" db="EMBL/GenBank/DDBJ databases">
        <title>Complete genome sequence of Flaviflexus salsibiostraticola KCTC 33148.</title>
        <authorList>
            <person name="Bae J.-W."/>
        </authorList>
    </citation>
    <scope>NUCLEOTIDE SEQUENCE [LARGE SCALE GENOMIC DNA]</scope>
    <source>
        <strain evidence="8 9">KCTC 33148</strain>
    </source>
</reference>
<organism evidence="8 9">
    <name type="scientific">Flaviflexus salsibiostraticola</name>
    <dbReference type="NCBI Taxonomy" id="1282737"/>
    <lineage>
        <taxon>Bacteria</taxon>
        <taxon>Bacillati</taxon>
        <taxon>Actinomycetota</taxon>
        <taxon>Actinomycetes</taxon>
        <taxon>Actinomycetales</taxon>
        <taxon>Actinomycetaceae</taxon>
        <taxon>Flaviflexus</taxon>
    </lineage>
</organism>
<evidence type="ECO:0000259" key="7">
    <source>
        <dbReference type="Pfam" id="PF10502"/>
    </source>
</evidence>
<evidence type="ECO:0000313" key="9">
    <source>
        <dbReference type="Proteomes" id="UP000270021"/>
    </source>
</evidence>
<dbReference type="GO" id="GO:0009003">
    <property type="term" value="F:signal peptidase activity"/>
    <property type="evidence" value="ECO:0007669"/>
    <property type="project" value="UniProtKB-EC"/>
</dbReference>
<dbReference type="SUPFAM" id="SSF51306">
    <property type="entry name" value="LexA/Signal peptidase"/>
    <property type="match status" value="1"/>
</dbReference>
<dbReference type="Proteomes" id="UP000270021">
    <property type="component" value="Chromosome"/>
</dbReference>
<dbReference type="OrthoDB" id="3790724at2"/>
<evidence type="ECO:0000256" key="1">
    <source>
        <dbReference type="ARBA" id="ARBA00004370"/>
    </source>
</evidence>
<dbReference type="RefSeq" id="WP_126039791.1">
    <property type="nucleotide sequence ID" value="NZ_CP034438.1"/>
</dbReference>
<dbReference type="InterPro" id="IPR036286">
    <property type="entry name" value="LexA/Signal_pep-like_sf"/>
</dbReference>
<dbReference type="CDD" id="cd06530">
    <property type="entry name" value="S26_SPase_I"/>
    <property type="match status" value="1"/>
</dbReference>
<sequence>MTTDSTRRQAGPVTWMLRVVWTILAVFVLIILLASVAVPAVRGWVPLTIASGSMEPTYPVGSMVIADPVTQEESRSLMTGDVITFMPYPDDPTLVTHRIIGMSRGVDGTVSYTTQGDANSVPDPDPVNDFQVRAVVKYHIPRLGYVAGWLSGHQKQALVYVIVGGLSLYTIYQVSAGIRERRRSRA</sequence>
<evidence type="ECO:0000256" key="2">
    <source>
        <dbReference type="ARBA" id="ARBA00022692"/>
    </source>
</evidence>
<dbReference type="InterPro" id="IPR001733">
    <property type="entry name" value="Peptidase_S26B"/>
</dbReference>
<comment type="subcellular location">
    <subcellularLocation>
        <location evidence="1">Membrane</location>
    </subcellularLocation>
</comment>
<dbReference type="AlphaFoldDB" id="A0A3S8Z8B8"/>
<dbReference type="EMBL" id="CP034438">
    <property type="protein sequence ID" value="AZN29694.1"/>
    <property type="molecule type" value="Genomic_DNA"/>
</dbReference>
<dbReference type="GO" id="GO:0016020">
    <property type="term" value="C:membrane"/>
    <property type="evidence" value="ECO:0007669"/>
    <property type="project" value="UniProtKB-SubCell"/>
</dbReference>
<dbReference type="InterPro" id="IPR019533">
    <property type="entry name" value="Peptidase_S26"/>
</dbReference>
<feature type="domain" description="Peptidase S26" evidence="7">
    <location>
        <begin position="26"/>
        <end position="102"/>
    </location>
</feature>